<keyword evidence="1" id="KW-0805">Transcription regulation</keyword>
<protein>
    <submittedName>
        <fullName evidence="6">Putative NAC domain-containing protein</fullName>
    </submittedName>
</protein>
<gene>
    <name evidence="6" type="ORF">ZOSMA_65G00970</name>
</gene>
<dbReference type="PANTHER" id="PTHR31744:SF212">
    <property type="entry name" value="PROTEIN SOMBRERO-LIKE ISOFORM X2"/>
    <property type="match status" value="1"/>
</dbReference>
<dbReference type="InterPro" id="IPR036093">
    <property type="entry name" value="NAC_dom_sf"/>
</dbReference>
<dbReference type="OMA" id="HVAFASM"/>
<dbReference type="FunFam" id="2.170.150.80:FF:000003">
    <property type="entry name" value="NAC domain-containing protein"/>
    <property type="match status" value="1"/>
</dbReference>
<dbReference type="InterPro" id="IPR003441">
    <property type="entry name" value="NAC-dom"/>
</dbReference>
<dbReference type="SUPFAM" id="SSF101941">
    <property type="entry name" value="NAC domain"/>
    <property type="match status" value="1"/>
</dbReference>
<evidence type="ECO:0000259" key="5">
    <source>
        <dbReference type="PROSITE" id="PS51005"/>
    </source>
</evidence>
<dbReference type="PROSITE" id="PS51005">
    <property type="entry name" value="NAC"/>
    <property type="match status" value="1"/>
</dbReference>
<organism evidence="6 7">
    <name type="scientific">Zostera marina</name>
    <name type="common">Eelgrass</name>
    <dbReference type="NCBI Taxonomy" id="29655"/>
    <lineage>
        <taxon>Eukaryota</taxon>
        <taxon>Viridiplantae</taxon>
        <taxon>Streptophyta</taxon>
        <taxon>Embryophyta</taxon>
        <taxon>Tracheophyta</taxon>
        <taxon>Spermatophyta</taxon>
        <taxon>Magnoliopsida</taxon>
        <taxon>Liliopsida</taxon>
        <taxon>Zosteraceae</taxon>
        <taxon>Zostera</taxon>
    </lineage>
</organism>
<keyword evidence="7" id="KW-1185">Reference proteome</keyword>
<dbReference type="PANTHER" id="PTHR31744">
    <property type="entry name" value="PROTEIN CUP-SHAPED COTYLEDON 2-RELATED"/>
    <property type="match status" value="1"/>
</dbReference>
<evidence type="ECO:0000256" key="3">
    <source>
        <dbReference type="ARBA" id="ARBA00023163"/>
    </source>
</evidence>
<proteinExistence type="predicted"/>
<dbReference type="Pfam" id="PF02365">
    <property type="entry name" value="NAM"/>
    <property type="match status" value="1"/>
</dbReference>
<keyword evidence="4" id="KW-0539">Nucleus</keyword>
<evidence type="ECO:0000256" key="4">
    <source>
        <dbReference type="ARBA" id="ARBA00023242"/>
    </source>
</evidence>
<dbReference type="Proteomes" id="UP000036987">
    <property type="component" value="Unassembled WGS sequence"/>
</dbReference>
<dbReference type="Gene3D" id="2.170.150.80">
    <property type="entry name" value="NAC domain"/>
    <property type="match status" value="1"/>
</dbReference>
<evidence type="ECO:0000313" key="7">
    <source>
        <dbReference type="Proteomes" id="UP000036987"/>
    </source>
</evidence>
<dbReference type="AlphaFoldDB" id="A0A0K9NT13"/>
<dbReference type="GO" id="GO:0003677">
    <property type="term" value="F:DNA binding"/>
    <property type="evidence" value="ECO:0007669"/>
    <property type="project" value="UniProtKB-KW"/>
</dbReference>
<evidence type="ECO:0000313" key="6">
    <source>
        <dbReference type="EMBL" id="KMZ59763.1"/>
    </source>
</evidence>
<sequence length="341" mass="38842">MMSAGNGQVTVPPGFRFHPTDEELLYYYLRKKVAYEPIDLDVIRDVDLNKLEPWDLKEKCRIGSGPQNEWYFFSHKDKKYPTGTRTNRATMAGFWKATGRDKDIHLSNAKRIGMRKTLVFYIGRAPNGQKTEWIMHEYRLNDDNNNNPDQIQEDGWVVCRLFKKKIHQREVHQDHAIMEDHELQQFNHHMKNNNDPSQLNPNFNHQIPWEYNTIENSMQLPQLLSTESGAAFTFNPSNSLNVTDIECSQNLIKLMGASGGGGADHAESSGALGFLQHERLNGDWSILDKLLASHQNLDQLIHERDGGGVQSQQVIDTGAEGVSSTHKFPFQYIGCEGSGKC</sequence>
<evidence type="ECO:0000256" key="1">
    <source>
        <dbReference type="ARBA" id="ARBA00023015"/>
    </source>
</evidence>
<accession>A0A0K9NT13</accession>
<feature type="domain" description="NAC" evidence="5">
    <location>
        <begin position="11"/>
        <end position="164"/>
    </location>
</feature>
<name>A0A0K9NT13_ZOSMR</name>
<evidence type="ECO:0000256" key="2">
    <source>
        <dbReference type="ARBA" id="ARBA00023125"/>
    </source>
</evidence>
<keyword evidence="3" id="KW-0804">Transcription</keyword>
<reference evidence="7" key="1">
    <citation type="journal article" date="2016" name="Nature">
        <title>The genome of the seagrass Zostera marina reveals angiosperm adaptation to the sea.</title>
        <authorList>
            <person name="Olsen J.L."/>
            <person name="Rouze P."/>
            <person name="Verhelst B."/>
            <person name="Lin Y.-C."/>
            <person name="Bayer T."/>
            <person name="Collen J."/>
            <person name="Dattolo E."/>
            <person name="De Paoli E."/>
            <person name="Dittami S."/>
            <person name="Maumus F."/>
            <person name="Michel G."/>
            <person name="Kersting A."/>
            <person name="Lauritano C."/>
            <person name="Lohaus R."/>
            <person name="Toepel M."/>
            <person name="Tonon T."/>
            <person name="Vanneste K."/>
            <person name="Amirebrahimi M."/>
            <person name="Brakel J."/>
            <person name="Bostroem C."/>
            <person name="Chovatia M."/>
            <person name="Grimwood J."/>
            <person name="Jenkins J.W."/>
            <person name="Jueterbock A."/>
            <person name="Mraz A."/>
            <person name="Stam W.T."/>
            <person name="Tice H."/>
            <person name="Bornberg-Bauer E."/>
            <person name="Green P.J."/>
            <person name="Pearson G.A."/>
            <person name="Procaccini G."/>
            <person name="Duarte C.M."/>
            <person name="Schmutz J."/>
            <person name="Reusch T.B.H."/>
            <person name="Van de Peer Y."/>
        </authorList>
    </citation>
    <scope>NUCLEOTIDE SEQUENCE [LARGE SCALE GENOMIC DNA]</scope>
    <source>
        <strain evidence="7">cv. Finnish</strain>
    </source>
</reference>
<comment type="caution">
    <text evidence="6">The sequence shown here is derived from an EMBL/GenBank/DDBJ whole genome shotgun (WGS) entry which is preliminary data.</text>
</comment>
<dbReference type="GO" id="GO:0006355">
    <property type="term" value="P:regulation of DNA-templated transcription"/>
    <property type="evidence" value="ECO:0007669"/>
    <property type="project" value="InterPro"/>
</dbReference>
<keyword evidence="2" id="KW-0238">DNA-binding</keyword>
<dbReference type="EMBL" id="LFYR01001739">
    <property type="protein sequence ID" value="KMZ59763.1"/>
    <property type="molecule type" value="Genomic_DNA"/>
</dbReference>
<dbReference type="OrthoDB" id="1667455at2759"/>